<name>A0A7J6X762_THATH</name>
<sequence length="92" mass="10361">MEKLNGRSGRGHSATAEPAGGNGGSYWPKQQVIGLGSYIWKILPYGIMWCVWTTQKEAVFQDIVFSVEAAILRTKATLWAWFVMKPESLKER</sequence>
<organism evidence="2 3">
    <name type="scientific">Thalictrum thalictroides</name>
    <name type="common">Rue-anemone</name>
    <name type="synonym">Anemone thalictroides</name>
    <dbReference type="NCBI Taxonomy" id="46969"/>
    <lineage>
        <taxon>Eukaryota</taxon>
        <taxon>Viridiplantae</taxon>
        <taxon>Streptophyta</taxon>
        <taxon>Embryophyta</taxon>
        <taxon>Tracheophyta</taxon>
        <taxon>Spermatophyta</taxon>
        <taxon>Magnoliopsida</taxon>
        <taxon>Ranunculales</taxon>
        <taxon>Ranunculaceae</taxon>
        <taxon>Thalictroideae</taxon>
        <taxon>Thalictrum</taxon>
    </lineage>
</organism>
<keyword evidence="3" id="KW-1185">Reference proteome</keyword>
<evidence type="ECO:0000313" key="2">
    <source>
        <dbReference type="EMBL" id="KAF5204695.1"/>
    </source>
</evidence>
<proteinExistence type="predicted"/>
<evidence type="ECO:0000256" key="1">
    <source>
        <dbReference type="SAM" id="MobiDB-lite"/>
    </source>
</evidence>
<protein>
    <submittedName>
        <fullName evidence="2">Uncharacterized protein</fullName>
    </submittedName>
</protein>
<dbReference type="AlphaFoldDB" id="A0A7J6X762"/>
<reference evidence="2 3" key="1">
    <citation type="submission" date="2020-06" db="EMBL/GenBank/DDBJ databases">
        <title>Transcriptomic and genomic resources for Thalictrum thalictroides and T. hernandezii: Facilitating candidate gene discovery in an emerging model plant lineage.</title>
        <authorList>
            <person name="Arias T."/>
            <person name="Riano-Pachon D.M."/>
            <person name="Di Stilio V.S."/>
        </authorList>
    </citation>
    <scope>NUCLEOTIDE SEQUENCE [LARGE SCALE GENOMIC DNA]</scope>
    <source>
        <strain evidence="3">cv. WT478/WT964</strain>
        <tissue evidence="2">Leaves</tissue>
    </source>
</reference>
<feature type="non-terminal residue" evidence="2">
    <location>
        <position position="92"/>
    </location>
</feature>
<feature type="region of interest" description="Disordered" evidence="1">
    <location>
        <begin position="1"/>
        <end position="24"/>
    </location>
</feature>
<dbReference type="Proteomes" id="UP000554482">
    <property type="component" value="Unassembled WGS sequence"/>
</dbReference>
<comment type="caution">
    <text evidence="2">The sequence shown here is derived from an EMBL/GenBank/DDBJ whole genome shotgun (WGS) entry which is preliminary data.</text>
</comment>
<dbReference type="EMBL" id="JABWDY010005114">
    <property type="protein sequence ID" value="KAF5204695.1"/>
    <property type="molecule type" value="Genomic_DNA"/>
</dbReference>
<accession>A0A7J6X762</accession>
<gene>
    <name evidence="2" type="ORF">FRX31_005718</name>
</gene>
<evidence type="ECO:0000313" key="3">
    <source>
        <dbReference type="Proteomes" id="UP000554482"/>
    </source>
</evidence>